<reference evidence="1" key="2">
    <citation type="submission" date="2020-09" db="EMBL/GenBank/DDBJ databases">
        <authorList>
            <person name="Sun Q."/>
            <person name="Ohkuma M."/>
        </authorList>
    </citation>
    <scope>NUCLEOTIDE SEQUENCE</scope>
    <source>
        <strain evidence="1">JCM 31311</strain>
    </source>
</reference>
<dbReference type="EMBL" id="BMQL01000127">
    <property type="protein sequence ID" value="GGR41700.1"/>
    <property type="molecule type" value="Genomic_DNA"/>
</dbReference>
<protein>
    <recommendedName>
        <fullName evidence="3">ParG</fullName>
    </recommendedName>
</protein>
<dbReference type="SUPFAM" id="SSF47598">
    <property type="entry name" value="Ribbon-helix-helix"/>
    <property type="match status" value="1"/>
</dbReference>
<sequence>MTKRTGKGLSIGAAMKGRMETSQVAEVPVVEAPAVEVEALEPFNTRLRAGLHRRLKLHAVSEGRKLQDVVNEALEEYLSKKES</sequence>
<evidence type="ECO:0000313" key="2">
    <source>
        <dbReference type="Proteomes" id="UP000603865"/>
    </source>
</evidence>
<name>A0A918KXN9_9DEIO</name>
<dbReference type="Proteomes" id="UP000603865">
    <property type="component" value="Unassembled WGS sequence"/>
</dbReference>
<accession>A0A918KXN9</accession>
<comment type="caution">
    <text evidence="1">The sequence shown here is derived from an EMBL/GenBank/DDBJ whole genome shotgun (WGS) entry which is preliminary data.</text>
</comment>
<dbReference type="GO" id="GO:0006355">
    <property type="term" value="P:regulation of DNA-templated transcription"/>
    <property type="evidence" value="ECO:0007669"/>
    <property type="project" value="InterPro"/>
</dbReference>
<organism evidence="1 2">
    <name type="scientific">Deinococcus ruber</name>
    <dbReference type="NCBI Taxonomy" id="1848197"/>
    <lineage>
        <taxon>Bacteria</taxon>
        <taxon>Thermotogati</taxon>
        <taxon>Deinococcota</taxon>
        <taxon>Deinococci</taxon>
        <taxon>Deinococcales</taxon>
        <taxon>Deinococcaceae</taxon>
        <taxon>Deinococcus</taxon>
    </lineage>
</organism>
<dbReference type="Gene3D" id="1.10.1220.10">
    <property type="entry name" value="Met repressor-like"/>
    <property type="match status" value="1"/>
</dbReference>
<proteinExistence type="predicted"/>
<dbReference type="AlphaFoldDB" id="A0A918KXN9"/>
<evidence type="ECO:0008006" key="3">
    <source>
        <dbReference type="Google" id="ProtNLM"/>
    </source>
</evidence>
<dbReference type="RefSeq" id="WP_189093908.1">
    <property type="nucleotide sequence ID" value="NZ_BMQL01000127.1"/>
</dbReference>
<gene>
    <name evidence="1" type="ORF">GCM10008957_56850</name>
</gene>
<evidence type="ECO:0000313" key="1">
    <source>
        <dbReference type="EMBL" id="GGR41700.1"/>
    </source>
</evidence>
<keyword evidence="2" id="KW-1185">Reference proteome</keyword>
<reference evidence="1" key="1">
    <citation type="journal article" date="2014" name="Int. J. Syst. Evol. Microbiol.">
        <title>Complete genome sequence of Corynebacterium casei LMG S-19264T (=DSM 44701T), isolated from a smear-ripened cheese.</title>
        <authorList>
            <consortium name="US DOE Joint Genome Institute (JGI-PGF)"/>
            <person name="Walter F."/>
            <person name="Albersmeier A."/>
            <person name="Kalinowski J."/>
            <person name="Ruckert C."/>
        </authorList>
    </citation>
    <scope>NUCLEOTIDE SEQUENCE</scope>
    <source>
        <strain evidence="1">JCM 31311</strain>
    </source>
</reference>
<dbReference type="InterPro" id="IPR013321">
    <property type="entry name" value="Arc_rbn_hlx_hlx"/>
</dbReference>
<dbReference type="InterPro" id="IPR010985">
    <property type="entry name" value="Ribbon_hlx_hlx"/>
</dbReference>